<comment type="similarity">
    <text evidence="5">Belongs to the SAT4 family.</text>
</comment>
<dbReference type="PANTHER" id="PTHR33048">
    <property type="entry name" value="PTH11-LIKE INTEGRAL MEMBRANE PROTEIN (AFU_ORTHOLOGUE AFUA_5G11245)"/>
    <property type="match status" value="1"/>
</dbReference>
<sequence>MLSNSTFWGATWSLWGLGFITTVGRAILRFQVQETYVAEDYLAFLCLVLLTAVTILGTIIEPIFGDLLRYMLAVKVHPDLSQMVDAVQLSARISGGLKLLLSETLLFWTTLWADRSACPINVQRVDINLKVAIASDIGSDLLIMLLPLSLLMKARISTKQKIGLACMFSLGLIVIAFAFVRFREIKKVSSLNETDEIVLVQGPVRLTLWSQIEAAMSLLITNIPAFRSLIAPPGSTPIHPARKYSGRPSYPERGGGVRLDGGLEDAASQMRVPKRHLCRASFEMDSLHSESSVYGSRVELGEEPTDVRRLTLGIVRTTEVDVDSHFRGNELFVSHPFVPPT</sequence>
<feature type="transmembrane region" description="Helical" evidence="6">
    <location>
        <begin position="162"/>
        <end position="182"/>
    </location>
</feature>
<dbReference type="InterPro" id="IPR049326">
    <property type="entry name" value="Rhodopsin_dom_fungi"/>
</dbReference>
<feature type="transmembrane region" description="Helical" evidence="6">
    <location>
        <begin position="40"/>
        <end position="60"/>
    </location>
</feature>
<feature type="transmembrane region" description="Helical" evidence="6">
    <location>
        <begin position="6"/>
        <end position="28"/>
    </location>
</feature>
<dbReference type="Proteomes" id="UP000001631">
    <property type="component" value="Unassembled WGS sequence"/>
</dbReference>
<keyword evidence="2 6" id="KW-0812">Transmembrane</keyword>
<gene>
    <name evidence="8" type="ORF">HCBG_05863</name>
</gene>
<evidence type="ECO:0000256" key="1">
    <source>
        <dbReference type="ARBA" id="ARBA00004141"/>
    </source>
</evidence>
<dbReference type="InterPro" id="IPR052337">
    <property type="entry name" value="SAT4-like"/>
</dbReference>
<evidence type="ECO:0000313" key="8">
    <source>
        <dbReference type="EMBL" id="EEH05599.1"/>
    </source>
</evidence>
<dbReference type="InParanoid" id="C0NRT3"/>
<keyword evidence="9" id="KW-1185">Reference proteome</keyword>
<evidence type="ECO:0000256" key="3">
    <source>
        <dbReference type="ARBA" id="ARBA00022989"/>
    </source>
</evidence>
<comment type="subcellular location">
    <subcellularLocation>
        <location evidence="1">Membrane</location>
        <topology evidence="1">Multi-pass membrane protein</topology>
    </subcellularLocation>
</comment>
<evidence type="ECO:0000256" key="5">
    <source>
        <dbReference type="ARBA" id="ARBA00038359"/>
    </source>
</evidence>
<protein>
    <recommendedName>
        <fullName evidence="7">Rhodopsin domain-containing protein</fullName>
    </recommendedName>
</protein>
<evidence type="ECO:0000259" key="7">
    <source>
        <dbReference type="Pfam" id="PF20684"/>
    </source>
</evidence>
<evidence type="ECO:0000256" key="6">
    <source>
        <dbReference type="SAM" id="Phobius"/>
    </source>
</evidence>
<feature type="transmembrane region" description="Helical" evidence="6">
    <location>
        <begin position="131"/>
        <end position="150"/>
    </location>
</feature>
<reference evidence="8" key="1">
    <citation type="submission" date="2009-02" db="EMBL/GenBank/DDBJ databases">
        <title>The Genome Sequence of Ajellomyces capsulatus strain G186AR.</title>
        <authorList>
            <consortium name="The Broad Institute Genome Sequencing Platform"/>
            <person name="Champion M."/>
            <person name="Cuomo C."/>
            <person name="Ma L.-J."/>
            <person name="Henn M.R."/>
            <person name="Sil A."/>
            <person name="Goldman B."/>
            <person name="Young S.K."/>
            <person name="Kodira C.D."/>
            <person name="Zeng Q."/>
            <person name="Koehrsen M."/>
            <person name="Alvarado L."/>
            <person name="Berlin A."/>
            <person name="Borenstein D."/>
            <person name="Chen Z."/>
            <person name="Engels R."/>
            <person name="Freedman E."/>
            <person name="Gellesch M."/>
            <person name="Goldberg J."/>
            <person name="Griggs A."/>
            <person name="Gujja S."/>
            <person name="Heiman D."/>
            <person name="Hepburn T."/>
            <person name="Howarth C."/>
            <person name="Jen D."/>
            <person name="Larson L."/>
            <person name="Lewis B."/>
            <person name="Mehta T."/>
            <person name="Park D."/>
            <person name="Pearson M."/>
            <person name="Roberts A."/>
            <person name="Saif S."/>
            <person name="Shea T."/>
            <person name="Shenoy N."/>
            <person name="Sisk P."/>
            <person name="Stolte C."/>
            <person name="Sykes S."/>
            <person name="Walk T."/>
            <person name="White J."/>
            <person name="Yandava C."/>
            <person name="Klein B."/>
            <person name="McEwen J.G."/>
            <person name="Puccia R."/>
            <person name="Goldman G.H."/>
            <person name="Felipe M.S."/>
            <person name="Nino-Vega G."/>
            <person name="San-Blas G."/>
            <person name="Taylor J."/>
            <person name="Mendoza L."/>
            <person name="Galagan J."/>
            <person name="Nusbaum C."/>
            <person name="Birren B."/>
        </authorList>
    </citation>
    <scope>NUCLEOTIDE SEQUENCE</scope>
    <source>
        <strain evidence="8">G186AR</strain>
    </source>
</reference>
<dbReference type="PANTHER" id="PTHR33048:SF162">
    <property type="entry name" value="SATRATOXIN BIOSYNTHESIS SC1 CLUSTER PROTEIN 4"/>
    <property type="match status" value="1"/>
</dbReference>
<dbReference type="VEuPathDB" id="FungiDB:I7I50_06104"/>
<evidence type="ECO:0000256" key="4">
    <source>
        <dbReference type="ARBA" id="ARBA00023136"/>
    </source>
</evidence>
<name>C0NRT3_AJECG</name>
<dbReference type="GeneID" id="69038879"/>
<keyword evidence="3 6" id="KW-1133">Transmembrane helix</keyword>
<dbReference type="EMBL" id="GG663370">
    <property type="protein sequence ID" value="EEH05599.1"/>
    <property type="molecule type" value="Genomic_DNA"/>
</dbReference>
<dbReference type="RefSeq" id="XP_045286080.1">
    <property type="nucleotide sequence ID" value="XM_045432912.1"/>
</dbReference>
<organism evidence="8 9">
    <name type="scientific">Ajellomyces capsulatus (strain G186AR / H82 / ATCC MYA-2454 / RMSCC 2432)</name>
    <name type="common">Darling's disease fungus</name>
    <name type="synonym">Histoplasma capsulatum</name>
    <dbReference type="NCBI Taxonomy" id="447093"/>
    <lineage>
        <taxon>Eukaryota</taxon>
        <taxon>Fungi</taxon>
        <taxon>Dikarya</taxon>
        <taxon>Ascomycota</taxon>
        <taxon>Pezizomycotina</taxon>
        <taxon>Eurotiomycetes</taxon>
        <taxon>Eurotiomycetidae</taxon>
        <taxon>Onygenales</taxon>
        <taxon>Ajellomycetaceae</taxon>
        <taxon>Histoplasma</taxon>
    </lineage>
</organism>
<accession>C0NRT3</accession>
<proteinExistence type="inferred from homology"/>
<dbReference type="Pfam" id="PF20684">
    <property type="entry name" value="Fung_rhodopsin"/>
    <property type="match status" value="1"/>
</dbReference>
<dbReference type="HOGENOM" id="CLU_046870_5_2_1"/>
<evidence type="ECO:0000313" key="9">
    <source>
        <dbReference type="Proteomes" id="UP000001631"/>
    </source>
</evidence>
<keyword evidence="4 6" id="KW-0472">Membrane</keyword>
<dbReference type="GO" id="GO:0016020">
    <property type="term" value="C:membrane"/>
    <property type="evidence" value="ECO:0007669"/>
    <property type="project" value="UniProtKB-SubCell"/>
</dbReference>
<evidence type="ECO:0000256" key="2">
    <source>
        <dbReference type="ARBA" id="ARBA00022692"/>
    </source>
</evidence>
<feature type="domain" description="Rhodopsin" evidence="7">
    <location>
        <begin position="134"/>
        <end position="230"/>
    </location>
</feature>
<dbReference type="STRING" id="447093.C0NRT3"/>
<dbReference type="AlphaFoldDB" id="C0NRT3"/>